<gene>
    <name evidence="6" type="ORF">ACFPZ3_20290</name>
</gene>
<evidence type="ECO:0000256" key="5">
    <source>
        <dbReference type="SAM" id="Phobius"/>
    </source>
</evidence>
<feature type="transmembrane region" description="Helical" evidence="5">
    <location>
        <begin position="107"/>
        <end position="129"/>
    </location>
</feature>
<keyword evidence="3 5" id="KW-1133">Transmembrane helix</keyword>
<dbReference type="RefSeq" id="WP_379515714.1">
    <property type="nucleotide sequence ID" value="NZ_JBHSPA010000023.1"/>
</dbReference>
<dbReference type="EMBL" id="JBHSPA010000023">
    <property type="protein sequence ID" value="MFC5826213.1"/>
    <property type="molecule type" value="Genomic_DNA"/>
</dbReference>
<dbReference type="Pfam" id="PF13520">
    <property type="entry name" value="AA_permease_2"/>
    <property type="match status" value="1"/>
</dbReference>
<evidence type="ECO:0000256" key="1">
    <source>
        <dbReference type="ARBA" id="ARBA00004141"/>
    </source>
</evidence>
<feature type="transmembrane region" description="Helical" evidence="5">
    <location>
        <begin position="430"/>
        <end position="448"/>
    </location>
</feature>
<proteinExistence type="predicted"/>
<protein>
    <submittedName>
        <fullName evidence="6">APC family permease</fullName>
    </submittedName>
</protein>
<keyword evidence="4 5" id="KW-0472">Membrane</keyword>
<feature type="transmembrane region" description="Helical" evidence="5">
    <location>
        <begin position="405"/>
        <end position="424"/>
    </location>
</feature>
<name>A0ABW1CKS7_9ACTN</name>
<comment type="subcellular location">
    <subcellularLocation>
        <location evidence="1">Membrane</location>
        <topology evidence="1">Multi-pass membrane protein</topology>
    </subcellularLocation>
</comment>
<keyword evidence="2 5" id="KW-0812">Transmembrane</keyword>
<dbReference type="InterPro" id="IPR002293">
    <property type="entry name" value="AA/rel_permease1"/>
</dbReference>
<feature type="transmembrane region" description="Helical" evidence="5">
    <location>
        <begin position="252"/>
        <end position="269"/>
    </location>
</feature>
<evidence type="ECO:0000256" key="4">
    <source>
        <dbReference type="ARBA" id="ARBA00023136"/>
    </source>
</evidence>
<dbReference type="Gene3D" id="1.20.1740.10">
    <property type="entry name" value="Amino acid/polyamine transporter I"/>
    <property type="match status" value="1"/>
</dbReference>
<evidence type="ECO:0000313" key="7">
    <source>
        <dbReference type="Proteomes" id="UP001596058"/>
    </source>
</evidence>
<feature type="transmembrane region" description="Helical" evidence="5">
    <location>
        <begin position="169"/>
        <end position="190"/>
    </location>
</feature>
<feature type="transmembrane region" description="Helical" evidence="5">
    <location>
        <begin position="369"/>
        <end position="393"/>
    </location>
</feature>
<dbReference type="Proteomes" id="UP001596058">
    <property type="component" value="Unassembled WGS sequence"/>
</dbReference>
<keyword evidence="7" id="KW-1185">Reference proteome</keyword>
<feature type="transmembrane region" description="Helical" evidence="5">
    <location>
        <begin position="344"/>
        <end position="363"/>
    </location>
</feature>
<accession>A0ABW1CKS7</accession>
<organism evidence="6 7">
    <name type="scientific">Nonomuraea insulae</name>
    <dbReference type="NCBI Taxonomy" id="1616787"/>
    <lineage>
        <taxon>Bacteria</taxon>
        <taxon>Bacillati</taxon>
        <taxon>Actinomycetota</taxon>
        <taxon>Actinomycetes</taxon>
        <taxon>Streptosporangiales</taxon>
        <taxon>Streptosporangiaceae</taxon>
        <taxon>Nonomuraea</taxon>
    </lineage>
</organism>
<evidence type="ECO:0000256" key="2">
    <source>
        <dbReference type="ARBA" id="ARBA00022692"/>
    </source>
</evidence>
<dbReference type="PANTHER" id="PTHR47704:SF1">
    <property type="entry name" value="POTASSIUM TRANSPORTER KIMA"/>
    <property type="match status" value="1"/>
</dbReference>
<sequence length="607" mass="64877">MRSVWRSLIGPPLRAQEVSKEQITPVEGLSALSLDALTSVAYGPEAILAVLAVAGAGALSLVLPITVVIVLLLATLVFSYRQVIDAYPGGGGSYAVCRANFRGRVKLLAAAALIVDYTLTVAVSIAAGVGMLASAFPGLIALTVPICLCILAVITVLNLRGLGDTARAFLLPTVVFIGGLLAVIAVGLLHPLAAGSVRPYRPALPGLETVGLLLLLKAFSAGCSALTGVEAIANGVPLFRPPRALRAKRTELLLGNILAVMLLGLAVLADRWRIGPQSEETVLSQVMAAAVGRNWAYYLLSLTITLVLALAANTAFGGLPVLAGLLAKDNYLPHLFALRDDRQVFAYGVCTLTVLSGVLLVAVNGQTLALIPLYAIGVFTSFTLAQTGLVRHWRRIRPRHWRHRAVINGIGACVTATASGIFLVSKFTEGAWVVTLAIPLLIVLFARIHSYYQRTAHALGLDMPPGRPCRRDTLVVVPVTDVSRLTQHAIGMALSISDRVVAVTVVTSGAETSPGRAEELREQWARWDPGVPLHVLETDYASVARPVVTYIDEFARRHDEQLVVLIPIVLPDRLRYSLLHNHLDLVLAEELRGRPDVIVARVPMHLP</sequence>
<dbReference type="InterPro" id="IPR053153">
    <property type="entry name" value="APC_K+_Transporter"/>
</dbReference>
<feature type="transmembrane region" description="Helical" evidence="5">
    <location>
        <begin position="295"/>
        <end position="323"/>
    </location>
</feature>
<feature type="transmembrane region" description="Helical" evidence="5">
    <location>
        <begin position="210"/>
        <end position="232"/>
    </location>
</feature>
<feature type="transmembrane region" description="Helical" evidence="5">
    <location>
        <begin position="135"/>
        <end position="157"/>
    </location>
</feature>
<reference evidence="7" key="1">
    <citation type="journal article" date="2019" name="Int. J. Syst. Evol. Microbiol.">
        <title>The Global Catalogue of Microorganisms (GCM) 10K type strain sequencing project: providing services to taxonomists for standard genome sequencing and annotation.</title>
        <authorList>
            <consortium name="The Broad Institute Genomics Platform"/>
            <consortium name="The Broad Institute Genome Sequencing Center for Infectious Disease"/>
            <person name="Wu L."/>
            <person name="Ma J."/>
        </authorList>
    </citation>
    <scope>NUCLEOTIDE SEQUENCE [LARGE SCALE GENOMIC DNA]</scope>
    <source>
        <strain evidence="7">CCUG 53903</strain>
    </source>
</reference>
<evidence type="ECO:0000313" key="6">
    <source>
        <dbReference type="EMBL" id="MFC5826213.1"/>
    </source>
</evidence>
<evidence type="ECO:0000256" key="3">
    <source>
        <dbReference type="ARBA" id="ARBA00022989"/>
    </source>
</evidence>
<feature type="transmembrane region" description="Helical" evidence="5">
    <location>
        <begin position="46"/>
        <end position="74"/>
    </location>
</feature>
<dbReference type="PANTHER" id="PTHR47704">
    <property type="entry name" value="POTASSIUM TRANSPORTER KIMA"/>
    <property type="match status" value="1"/>
</dbReference>
<comment type="caution">
    <text evidence="6">The sequence shown here is derived from an EMBL/GenBank/DDBJ whole genome shotgun (WGS) entry which is preliminary data.</text>
</comment>